<dbReference type="OMA" id="FFTFCLQ"/>
<feature type="chain" id="PRO_5002714776" description="SGNH hydrolase-type esterase domain-containing protein" evidence="1">
    <location>
        <begin position="28"/>
        <end position="604"/>
    </location>
</feature>
<evidence type="ECO:0008006" key="4">
    <source>
        <dbReference type="Google" id="ProtNLM"/>
    </source>
</evidence>
<gene>
    <name evidence="2" type="ORF">NEMVEDRAFT_v1g219457</name>
</gene>
<keyword evidence="3" id="KW-1185">Reference proteome</keyword>
<accession>A7SYD7</accession>
<dbReference type="SUPFAM" id="SSF52266">
    <property type="entry name" value="SGNH hydrolase"/>
    <property type="match status" value="1"/>
</dbReference>
<dbReference type="HOGENOM" id="CLU_452217_0_0_1"/>
<dbReference type="InterPro" id="IPR036514">
    <property type="entry name" value="SGNH_hydro_sf"/>
</dbReference>
<dbReference type="InParanoid" id="A7SYD7"/>
<evidence type="ECO:0000256" key="1">
    <source>
        <dbReference type="SAM" id="SignalP"/>
    </source>
</evidence>
<protein>
    <recommendedName>
        <fullName evidence="4">SGNH hydrolase-type esterase domain-containing protein</fullName>
    </recommendedName>
</protein>
<feature type="signal peptide" evidence="1">
    <location>
        <begin position="1"/>
        <end position="27"/>
    </location>
</feature>
<dbReference type="EMBL" id="DS469917">
    <property type="protein sequence ID" value="EDO31283.1"/>
    <property type="molecule type" value="Genomic_DNA"/>
</dbReference>
<dbReference type="CDD" id="cd00229">
    <property type="entry name" value="SGNH_hydrolase"/>
    <property type="match status" value="1"/>
</dbReference>
<dbReference type="PANTHER" id="PTHR34407:SF1">
    <property type="entry name" value="SGNH HYDROLASE-TYPE ESTERASE DOMAIN-CONTAINING PROTEIN"/>
    <property type="match status" value="1"/>
</dbReference>
<dbReference type="eggNOG" id="ENOG502S79Q">
    <property type="taxonomic scope" value="Eukaryota"/>
</dbReference>
<dbReference type="Proteomes" id="UP000001593">
    <property type="component" value="Unassembled WGS sequence"/>
</dbReference>
<dbReference type="Gene3D" id="3.40.50.1110">
    <property type="entry name" value="SGNH hydrolase"/>
    <property type="match status" value="1"/>
</dbReference>
<evidence type="ECO:0000313" key="3">
    <source>
        <dbReference type="Proteomes" id="UP000001593"/>
    </source>
</evidence>
<sequence>MAELGRMSWFMEIISVITCLAGFQATAEPQGSVYARNPVKTQLSTHTSAHSWQVKDDIFNSDDVSMKTLLSAIHKLPSPQLRHFLYKAQQGQPLNVLVIGGSNTAGGGLYNFKEAYYKAFVHWWNQVLKPELGSELSFSKVAIGGTGSDFFTFCLQNFLPEQVDLVLIELSVNDYGSAHGSAAEPLELLTRRVLRLHSMPLVLYVNLVDRSIWDGDVMNTRCLNMENLGQRELSQHYGITQLSWREVACPLVEVGGKRRRVLRESKLFHRDKSHVSNTAHAHIAVMIAEYFKEALKTEQAEPLQSPATLPQSLYSDPLVLDLELESSLCLTYLSPDWREGYAQSLEANITVSEKFHFVTPAANRKSSKHLAFRTDAYGGWKTNSNNGKLRIRFTVPTLPPLPPGSAALGARSVSIIYRSKDNDATALAWVDDRQKDAVHMRTNFCGRHMYQTRVLPLFSDVLPGIHTVTVKPYGKGGEFMVSGLIVGYQDYSGFLGYRPFDVRNKNPSCQSCYKRHWREDVLNGKKSEVLAAIKYATTQIQQNRPPYSQPQRPNRQVTAARCSKRVWDPEFVERKGRRKQNFGIFTKKDFCLVAEFRNAFTPDP</sequence>
<dbReference type="PANTHER" id="PTHR34407">
    <property type="entry name" value="EXPRESSED PROTEIN"/>
    <property type="match status" value="1"/>
</dbReference>
<dbReference type="AlphaFoldDB" id="A7SYD7"/>
<name>A7SYD7_NEMVE</name>
<keyword evidence="1" id="KW-0732">Signal</keyword>
<proteinExistence type="predicted"/>
<organism evidence="2 3">
    <name type="scientific">Nematostella vectensis</name>
    <name type="common">Starlet sea anemone</name>
    <dbReference type="NCBI Taxonomy" id="45351"/>
    <lineage>
        <taxon>Eukaryota</taxon>
        <taxon>Metazoa</taxon>
        <taxon>Cnidaria</taxon>
        <taxon>Anthozoa</taxon>
        <taxon>Hexacorallia</taxon>
        <taxon>Actiniaria</taxon>
        <taxon>Edwardsiidae</taxon>
        <taxon>Nematostella</taxon>
    </lineage>
</organism>
<evidence type="ECO:0000313" key="2">
    <source>
        <dbReference type="EMBL" id="EDO31283.1"/>
    </source>
</evidence>
<reference evidence="2 3" key="1">
    <citation type="journal article" date="2007" name="Science">
        <title>Sea anemone genome reveals ancestral eumetazoan gene repertoire and genomic organization.</title>
        <authorList>
            <person name="Putnam N.H."/>
            <person name="Srivastava M."/>
            <person name="Hellsten U."/>
            <person name="Dirks B."/>
            <person name="Chapman J."/>
            <person name="Salamov A."/>
            <person name="Terry A."/>
            <person name="Shapiro H."/>
            <person name="Lindquist E."/>
            <person name="Kapitonov V.V."/>
            <person name="Jurka J."/>
            <person name="Genikhovich G."/>
            <person name="Grigoriev I.V."/>
            <person name="Lucas S.M."/>
            <person name="Steele R.E."/>
            <person name="Finnerty J.R."/>
            <person name="Technau U."/>
            <person name="Martindale M.Q."/>
            <person name="Rokhsar D.S."/>
        </authorList>
    </citation>
    <scope>NUCLEOTIDE SEQUENCE [LARGE SCALE GENOMIC DNA]</scope>
    <source>
        <strain evidence="3">CH2 X CH6</strain>
    </source>
</reference>
<dbReference type="PhylomeDB" id="A7SYD7"/>